<keyword evidence="3" id="KW-1133">Transmembrane helix</keyword>
<dbReference type="GO" id="GO:0022857">
    <property type="term" value="F:transmembrane transporter activity"/>
    <property type="evidence" value="ECO:0007669"/>
    <property type="project" value="InterPro"/>
</dbReference>
<proteinExistence type="predicted"/>
<comment type="subcellular location">
    <subcellularLocation>
        <location evidence="1">Membrane</location>
    </subcellularLocation>
</comment>
<keyword evidence="4" id="KW-0472">Membrane</keyword>
<dbReference type="WBParaSite" id="TMUE_2000010654.1">
    <property type="protein sequence ID" value="TMUE_2000010654.1"/>
    <property type="gene ID" value="WBGene00289257"/>
</dbReference>
<dbReference type="InterPro" id="IPR036259">
    <property type="entry name" value="MFS_trans_sf"/>
</dbReference>
<dbReference type="Pfam" id="PF00083">
    <property type="entry name" value="Sugar_tr"/>
    <property type="match status" value="1"/>
</dbReference>
<evidence type="ECO:0000313" key="6">
    <source>
        <dbReference type="WBParaSite" id="TMUE_2000010654.1"/>
    </source>
</evidence>
<dbReference type="GO" id="GO:0016020">
    <property type="term" value="C:membrane"/>
    <property type="evidence" value="ECO:0007669"/>
    <property type="project" value="UniProtKB-SubCell"/>
</dbReference>
<dbReference type="SUPFAM" id="SSF103473">
    <property type="entry name" value="MFS general substrate transporter"/>
    <property type="match status" value="1"/>
</dbReference>
<dbReference type="Gene3D" id="1.20.1250.20">
    <property type="entry name" value="MFS general substrate transporter like domains"/>
    <property type="match status" value="1"/>
</dbReference>
<protein>
    <submittedName>
        <fullName evidence="6">Major facilitator superfamily (MFS) profile domain-containing protein</fullName>
    </submittedName>
</protein>
<evidence type="ECO:0000256" key="4">
    <source>
        <dbReference type="ARBA" id="ARBA00023136"/>
    </source>
</evidence>
<evidence type="ECO:0000256" key="1">
    <source>
        <dbReference type="ARBA" id="ARBA00004370"/>
    </source>
</evidence>
<evidence type="ECO:0000313" key="5">
    <source>
        <dbReference type="Proteomes" id="UP000046395"/>
    </source>
</evidence>
<evidence type="ECO:0000256" key="3">
    <source>
        <dbReference type="ARBA" id="ARBA00022989"/>
    </source>
</evidence>
<dbReference type="Proteomes" id="UP000046395">
    <property type="component" value="Unassembled WGS sequence"/>
</dbReference>
<evidence type="ECO:0000256" key="2">
    <source>
        <dbReference type="ARBA" id="ARBA00022692"/>
    </source>
</evidence>
<name>A0A5S6QU42_TRIMR</name>
<dbReference type="AlphaFoldDB" id="A0A5S6QU42"/>
<keyword evidence="2" id="KW-0812">Transmembrane</keyword>
<keyword evidence="5" id="KW-1185">Reference proteome</keyword>
<organism evidence="5 6">
    <name type="scientific">Trichuris muris</name>
    <name type="common">Mouse whipworm</name>
    <dbReference type="NCBI Taxonomy" id="70415"/>
    <lineage>
        <taxon>Eukaryota</taxon>
        <taxon>Metazoa</taxon>
        <taxon>Ecdysozoa</taxon>
        <taxon>Nematoda</taxon>
        <taxon>Enoplea</taxon>
        <taxon>Dorylaimia</taxon>
        <taxon>Trichinellida</taxon>
        <taxon>Trichuridae</taxon>
        <taxon>Trichuris</taxon>
    </lineage>
</organism>
<sequence length="114" mass="12702">MTLGEWFAGLLAAAFSYIENTNINWRLMLSAGSFPIAIQLVYFRSIPESPRWLISRNQPSGPYITDCRQNESSCNSQSRGKDSATCSSTNLSFALISTNFKEQSPCNTESRLAH</sequence>
<dbReference type="STRING" id="70415.A0A5S6QU42"/>
<accession>A0A5S6QU42</accession>
<reference evidence="6" key="1">
    <citation type="submission" date="2019-12" db="UniProtKB">
        <authorList>
            <consortium name="WormBaseParasite"/>
        </authorList>
    </citation>
    <scope>IDENTIFICATION</scope>
</reference>
<dbReference type="InterPro" id="IPR005828">
    <property type="entry name" value="MFS_sugar_transport-like"/>
</dbReference>